<keyword evidence="2" id="KW-1133">Transmembrane helix</keyword>
<organism evidence="3 4">
    <name type="scientific">Puccinia sorghi</name>
    <dbReference type="NCBI Taxonomy" id="27349"/>
    <lineage>
        <taxon>Eukaryota</taxon>
        <taxon>Fungi</taxon>
        <taxon>Dikarya</taxon>
        <taxon>Basidiomycota</taxon>
        <taxon>Pucciniomycotina</taxon>
        <taxon>Pucciniomycetes</taxon>
        <taxon>Pucciniales</taxon>
        <taxon>Pucciniaceae</taxon>
        <taxon>Puccinia</taxon>
    </lineage>
</organism>
<dbReference type="Proteomes" id="UP000037035">
    <property type="component" value="Unassembled WGS sequence"/>
</dbReference>
<keyword evidence="2" id="KW-0472">Membrane</keyword>
<evidence type="ECO:0000256" key="1">
    <source>
        <dbReference type="SAM" id="MobiDB-lite"/>
    </source>
</evidence>
<evidence type="ECO:0000313" key="4">
    <source>
        <dbReference type="Proteomes" id="UP000037035"/>
    </source>
</evidence>
<keyword evidence="2" id="KW-0812">Transmembrane</keyword>
<evidence type="ECO:0000313" key="3">
    <source>
        <dbReference type="EMBL" id="KNZ47864.1"/>
    </source>
</evidence>
<evidence type="ECO:0000256" key="2">
    <source>
        <dbReference type="SAM" id="Phobius"/>
    </source>
</evidence>
<feature type="transmembrane region" description="Helical" evidence="2">
    <location>
        <begin position="158"/>
        <end position="176"/>
    </location>
</feature>
<accession>A0A0L6UH47</accession>
<feature type="transmembrane region" description="Helical" evidence="2">
    <location>
        <begin position="88"/>
        <end position="112"/>
    </location>
</feature>
<feature type="non-terminal residue" evidence="3">
    <location>
        <position position="1"/>
    </location>
</feature>
<comment type="caution">
    <text evidence="3">The sequence shown here is derived from an EMBL/GenBank/DDBJ whole genome shotgun (WGS) entry which is preliminary data.</text>
</comment>
<protein>
    <submittedName>
        <fullName evidence="3">Uncharacterized protein</fullName>
    </submittedName>
</protein>
<feature type="region of interest" description="Disordered" evidence="1">
    <location>
        <begin position="29"/>
        <end position="49"/>
    </location>
</feature>
<feature type="compositionally biased region" description="Polar residues" evidence="1">
    <location>
        <begin position="33"/>
        <end position="48"/>
    </location>
</feature>
<proteinExistence type="predicted"/>
<name>A0A0L6UH47_9BASI</name>
<keyword evidence="4" id="KW-1185">Reference proteome</keyword>
<dbReference type="VEuPathDB" id="FungiDB:VP01_6089g1"/>
<sequence>PAEQASNRLTATLPSLLLSAFQATNRYPHPSSELATNQPLPSARQATNCYPKPVKKPTTTLPSLSTSAHPTNVKIIFLKMPLSYSFQISHLMALEQILLNMILPLVLSFFLITNDMESQKYTHCIMLHSSSQNFTLLELYLQINTSLNSTCDRYNRGFYKDVITLLHIFIIFFIILKDSA</sequence>
<gene>
    <name evidence="3" type="ORF">VP01_6089g1</name>
</gene>
<dbReference type="EMBL" id="LAVV01011373">
    <property type="protein sequence ID" value="KNZ47864.1"/>
    <property type="molecule type" value="Genomic_DNA"/>
</dbReference>
<dbReference type="AlphaFoldDB" id="A0A0L6UH47"/>
<reference evidence="3 4" key="1">
    <citation type="submission" date="2015-08" db="EMBL/GenBank/DDBJ databases">
        <title>Next Generation Sequencing and Analysis of the Genome of Puccinia sorghi L Schw, the Causal Agent of Maize Common Rust.</title>
        <authorList>
            <person name="Rochi L."/>
            <person name="Burguener G."/>
            <person name="Darino M."/>
            <person name="Turjanski A."/>
            <person name="Kreff E."/>
            <person name="Dieguez M.J."/>
            <person name="Sacco F."/>
        </authorList>
    </citation>
    <scope>NUCLEOTIDE SEQUENCE [LARGE SCALE GENOMIC DNA]</scope>
    <source>
        <strain evidence="3 4">RO10H11247</strain>
    </source>
</reference>